<protein>
    <submittedName>
        <fullName evidence="2">Coiled-coil domain-containing protein</fullName>
    </submittedName>
</protein>
<comment type="caution">
    <text evidence="2">The sequence shown here is derived from an EMBL/GenBank/DDBJ whole genome shotgun (WGS) entry which is preliminary data.</text>
</comment>
<dbReference type="PANTHER" id="PTHR22028:SF5">
    <property type="entry name" value="COILED-COIL DOMAIN-CONTAINING PROTEIN 191"/>
    <property type="match status" value="1"/>
</dbReference>
<dbReference type="InterPro" id="IPR052270">
    <property type="entry name" value="CACF_protein"/>
</dbReference>
<feature type="compositionally biased region" description="Basic and acidic residues" evidence="1">
    <location>
        <begin position="255"/>
        <end position="285"/>
    </location>
</feature>
<dbReference type="EMBL" id="REGN01006812">
    <property type="protein sequence ID" value="RNA08215.1"/>
    <property type="molecule type" value="Genomic_DNA"/>
</dbReference>
<organism evidence="2 3">
    <name type="scientific">Brachionus plicatilis</name>
    <name type="common">Marine rotifer</name>
    <name type="synonym">Brachionus muelleri</name>
    <dbReference type="NCBI Taxonomy" id="10195"/>
    <lineage>
        <taxon>Eukaryota</taxon>
        <taxon>Metazoa</taxon>
        <taxon>Spiralia</taxon>
        <taxon>Gnathifera</taxon>
        <taxon>Rotifera</taxon>
        <taxon>Eurotatoria</taxon>
        <taxon>Monogononta</taxon>
        <taxon>Pseudotrocha</taxon>
        <taxon>Ploima</taxon>
        <taxon>Brachionidae</taxon>
        <taxon>Brachionus</taxon>
    </lineage>
</organism>
<sequence length="556" mass="67329">MIQRRAFNGWKKLVVIEKYRKEHQNHQNEIRNESLANRRAVEFYHKTLREKFFNCWKKYIKNELLKKKINNDKNNVKNRMQHFLEAAKDDRSLVDDTTFDDNGNSTSRTVNSTISNIQKRPASRINLQKKIAKNKALNNDQFELEKFKANQPAVDYDKKVKNMLQPWLKNQTAEIFDSRFKAQEKILNEQSKMIKEQKRMIEELKFQQNQLAFKEQISLLEEIKARQIELEKLQKAEYAQEKKLLKIKSQTNKIEIQHDNNSQRETDDENSNKHHPDESKIESTRSVKQIFNPIAVKMDERARQREKLKKEREEKRKQSERQKLELIKAQEEERIKIEEEEKQKKMEELKEKKKLQKIQEEKKNLELLKDKELNQKADEFYKKHLLRFYGLNGFKKLIELRDRKMALANGHYGKKIMKLVFSNWNILIRGELIVKQKKADQFYHKILLKNAFFNGLKQFKQSLLIGNAKAIRFYNYSIKLKLFQNWQIYANSEREKSQCYEIMIAEHNSLRIRKKYFKMFKEYPEEIKKYRARQKRLDQLRNKVKEMIPDYQVSDQ</sequence>
<keyword evidence="3" id="KW-1185">Reference proteome</keyword>
<evidence type="ECO:0000313" key="2">
    <source>
        <dbReference type="EMBL" id="RNA08215.1"/>
    </source>
</evidence>
<dbReference type="AlphaFoldDB" id="A0A3M7QB89"/>
<name>A0A3M7QB89_BRAPC</name>
<proteinExistence type="predicted"/>
<dbReference type="PANTHER" id="PTHR22028">
    <property type="entry name" value="SFI1 SPINDLE BODY DOMAIN-CONTAINING PROTEIN-RELATED"/>
    <property type="match status" value="1"/>
</dbReference>
<dbReference type="Proteomes" id="UP000276133">
    <property type="component" value="Unassembled WGS sequence"/>
</dbReference>
<dbReference type="OrthoDB" id="6256972at2759"/>
<accession>A0A3M7QB89</accession>
<evidence type="ECO:0000313" key="3">
    <source>
        <dbReference type="Proteomes" id="UP000276133"/>
    </source>
</evidence>
<reference evidence="2 3" key="1">
    <citation type="journal article" date="2018" name="Sci. Rep.">
        <title>Genomic signatures of local adaptation to the degree of environmental predictability in rotifers.</title>
        <authorList>
            <person name="Franch-Gras L."/>
            <person name="Hahn C."/>
            <person name="Garcia-Roger E.M."/>
            <person name="Carmona M.J."/>
            <person name="Serra M."/>
            <person name="Gomez A."/>
        </authorList>
    </citation>
    <scope>NUCLEOTIDE SEQUENCE [LARGE SCALE GENOMIC DNA]</scope>
    <source>
        <strain evidence="2">HYR1</strain>
    </source>
</reference>
<feature type="region of interest" description="Disordered" evidence="1">
    <location>
        <begin position="254"/>
        <end position="286"/>
    </location>
</feature>
<gene>
    <name evidence="2" type="ORF">BpHYR1_030713</name>
</gene>
<evidence type="ECO:0000256" key="1">
    <source>
        <dbReference type="SAM" id="MobiDB-lite"/>
    </source>
</evidence>
<feature type="region of interest" description="Disordered" evidence="1">
    <location>
        <begin position="301"/>
        <end position="321"/>
    </location>
</feature>